<proteinExistence type="predicted"/>
<evidence type="ECO:0000256" key="1">
    <source>
        <dbReference type="SAM" id="MobiDB-lite"/>
    </source>
</evidence>
<sequence>MRKQRIDSATAAVEVMVKAAREIEPPAHAPLHDDAESFWDDIIAARARSEWNDHDLAIASDLANAMAQLVENRQTLRSEGEVITTFDGEACKPFANPRVAVVHGLTAQIKAARQSLSIHGRAAGEARDVGRRRAAAKEIEAGNPLAEDDLLARPQAFN</sequence>
<accession>A0ABV6R1D8</accession>
<dbReference type="Proteomes" id="UP001589906">
    <property type="component" value="Unassembled WGS sequence"/>
</dbReference>
<keyword evidence="3" id="KW-1185">Reference proteome</keyword>
<dbReference type="EMBL" id="JBHLSW010000003">
    <property type="protein sequence ID" value="MFC0633281.1"/>
    <property type="molecule type" value="Genomic_DNA"/>
</dbReference>
<feature type="region of interest" description="Disordered" evidence="1">
    <location>
        <begin position="133"/>
        <end position="158"/>
    </location>
</feature>
<evidence type="ECO:0008006" key="4">
    <source>
        <dbReference type="Google" id="ProtNLM"/>
    </source>
</evidence>
<evidence type="ECO:0000313" key="2">
    <source>
        <dbReference type="EMBL" id="MFC0633281.1"/>
    </source>
</evidence>
<reference evidence="2 3" key="1">
    <citation type="submission" date="2024-09" db="EMBL/GenBank/DDBJ databases">
        <authorList>
            <person name="Sun Q."/>
            <person name="Mori K."/>
        </authorList>
    </citation>
    <scope>NUCLEOTIDE SEQUENCE [LARGE SCALE GENOMIC DNA]</scope>
    <source>
        <strain evidence="2 3">NCAIM B.02621</strain>
    </source>
</reference>
<organism evidence="2 3">
    <name type="scientific">Brevundimonas balnearis</name>
    <dbReference type="NCBI Taxonomy" id="1572858"/>
    <lineage>
        <taxon>Bacteria</taxon>
        <taxon>Pseudomonadati</taxon>
        <taxon>Pseudomonadota</taxon>
        <taxon>Alphaproteobacteria</taxon>
        <taxon>Caulobacterales</taxon>
        <taxon>Caulobacteraceae</taxon>
        <taxon>Brevundimonas</taxon>
    </lineage>
</organism>
<comment type="caution">
    <text evidence="2">The sequence shown here is derived from an EMBL/GenBank/DDBJ whole genome shotgun (WGS) entry which is preliminary data.</text>
</comment>
<protein>
    <recommendedName>
        <fullName evidence="4">Terminase small subunit</fullName>
    </recommendedName>
</protein>
<name>A0ABV6R1D8_9CAUL</name>
<dbReference type="RefSeq" id="WP_376834987.1">
    <property type="nucleotide sequence ID" value="NZ_JBHLSW010000003.1"/>
</dbReference>
<gene>
    <name evidence="2" type="ORF">ACFFGE_05230</name>
</gene>
<evidence type="ECO:0000313" key="3">
    <source>
        <dbReference type="Proteomes" id="UP001589906"/>
    </source>
</evidence>